<dbReference type="Gene3D" id="2.60.40.780">
    <property type="entry name" value="von Hippel-Lindau disease tumour suppressor, beta domain"/>
    <property type="match status" value="1"/>
</dbReference>
<feature type="signal peptide" evidence="1">
    <location>
        <begin position="1"/>
        <end position="29"/>
    </location>
</feature>
<protein>
    <submittedName>
        <fullName evidence="2">Uncharacterized protein</fullName>
    </submittedName>
</protein>
<evidence type="ECO:0000313" key="2">
    <source>
        <dbReference type="EMBL" id="CAD9352692.1"/>
    </source>
</evidence>
<organism evidence="2">
    <name type="scientific">Ditylum brightwellii</name>
    <dbReference type="NCBI Taxonomy" id="49249"/>
    <lineage>
        <taxon>Eukaryota</taxon>
        <taxon>Sar</taxon>
        <taxon>Stramenopiles</taxon>
        <taxon>Ochrophyta</taxon>
        <taxon>Bacillariophyta</taxon>
        <taxon>Mediophyceae</taxon>
        <taxon>Lithodesmiophycidae</taxon>
        <taxon>Lithodesmiales</taxon>
        <taxon>Lithodesmiaceae</taxon>
        <taxon>Ditylum</taxon>
    </lineage>
</organism>
<dbReference type="AlphaFoldDB" id="A0A7S1ZZ27"/>
<reference evidence="2" key="1">
    <citation type="submission" date="2021-01" db="EMBL/GenBank/DDBJ databases">
        <authorList>
            <person name="Corre E."/>
            <person name="Pelletier E."/>
            <person name="Niang G."/>
            <person name="Scheremetjew M."/>
            <person name="Finn R."/>
            <person name="Kale V."/>
            <person name="Holt S."/>
            <person name="Cochrane G."/>
            <person name="Meng A."/>
            <person name="Brown T."/>
            <person name="Cohen L."/>
        </authorList>
    </citation>
    <scope>NUCLEOTIDE SEQUENCE</scope>
    <source>
        <strain evidence="2">Pop2</strain>
    </source>
</reference>
<gene>
    <name evidence="2" type="ORF">DBRI1063_LOCUS22597</name>
</gene>
<dbReference type="InterPro" id="IPR037140">
    <property type="entry name" value="VHL_beta_dom_sf"/>
</dbReference>
<feature type="chain" id="PRO_5030757171" evidence="1">
    <location>
        <begin position="30"/>
        <end position="273"/>
    </location>
</feature>
<dbReference type="EMBL" id="HBGN01035118">
    <property type="protein sequence ID" value="CAD9352692.1"/>
    <property type="molecule type" value="Transcribed_RNA"/>
</dbReference>
<name>A0A7S1ZZ27_9STRA</name>
<accession>A0A7S1ZZ27</accession>
<keyword evidence="1" id="KW-0732">Signal</keyword>
<proteinExistence type="predicted"/>
<evidence type="ECO:0000256" key="1">
    <source>
        <dbReference type="SAM" id="SignalP"/>
    </source>
</evidence>
<sequence>MLSSLAPSVLCQGCLFAILLCALPLCVFAETKVSVRFSNALKDDRHITMFWRNPVDREEMSVTSRFSRGVSEVVEAYTGHVFVAYDDDRQDFREFYIEEPKAGESVIDIVVTDLIRKTAIARFINHSPGSMELFWKNEETGEDIRVGPLIKKGDFFELDTHKGHVFVAKNLRGEVLKEFTVNSVPGVREEHTIGEKPVAVFKNMMKKPTSIFWFDTDSNEEVEVHETLQPGASHEVFAHPGHKFIVRDHMKRRIKEFTVSADYGKKETFRVDL</sequence>